<keyword evidence="9" id="KW-0460">Magnesium</keyword>
<evidence type="ECO:0000256" key="7">
    <source>
        <dbReference type="ARBA" id="ARBA00022723"/>
    </source>
</evidence>
<dbReference type="Pfam" id="PF21315">
    <property type="entry name" value="FAN1_HTH"/>
    <property type="match status" value="1"/>
</dbReference>
<dbReference type="InterPro" id="IPR011856">
    <property type="entry name" value="tRNA_endonuc-like_dom_sf"/>
</dbReference>
<evidence type="ECO:0000256" key="1">
    <source>
        <dbReference type="ARBA" id="ARBA00000983"/>
    </source>
</evidence>
<dbReference type="STRING" id="487184.SAMN05216421_0934"/>
<dbReference type="SMART" id="SM00990">
    <property type="entry name" value="VRR_NUC"/>
    <property type="match status" value="1"/>
</dbReference>
<dbReference type="EMBL" id="LT629736">
    <property type="protein sequence ID" value="SDS11528.1"/>
    <property type="molecule type" value="Genomic_DNA"/>
</dbReference>
<evidence type="ECO:0000256" key="9">
    <source>
        <dbReference type="ARBA" id="ARBA00022842"/>
    </source>
</evidence>
<proteinExistence type="inferred from homology"/>
<comment type="catalytic activity">
    <reaction evidence="1">
        <text>Hydrolytically removes 5'-nucleotides successively from the 3'-hydroxy termini of 3'-hydroxy-terminated oligonucleotides.</text>
        <dbReference type="EC" id="3.1.4.1"/>
    </reaction>
</comment>
<comment type="cofactor">
    <cofactor evidence="2">
        <name>Mn(2+)</name>
        <dbReference type="ChEBI" id="CHEBI:29035"/>
    </cofactor>
</comment>
<evidence type="ECO:0000256" key="4">
    <source>
        <dbReference type="ARBA" id="ARBA00005533"/>
    </source>
</evidence>
<comment type="similarity">
    <text evidence="4">Belongs to the FAN1 family.</text>
</comment>
<gene>
    <name evidence="12" type="ORF">SAMN05216421_0934</name>
</gene>
<feature type="domain" description="VRR-NUC" evidence="11">
    <location>
        <begin position="431"/>
        <end position="545"/>
    </location>
</feature>
<keyword evidence="13" id="KW-1185">Reference proteome</keyword>
<dbReference type="InterPro" id="IPR049125">
    <property type="entry name" value="FAN1-like_WH"/>
</dbReference>
<evidence type="ECO:0000313" key="12">
    <source>
        <dbReference type="EMBL" id="SDS11528.1"/>
    </source>
</evidence>
<evidence type="ECO:0000256" key="6">
    <source>
        <dbReference type="ARBA" id="ARBA00022722"/>
    </source>
</evidence>
<dbReference type="Pfam" id="PF08774">
    <property type="entry name" value="VRR_NUC"/>
    <property type="match status" value="1"/>
</dbReference>
<dbReference type="Gene3D" id="3.40.1350.10">
    <property type="match status" value="1"/>
</dbReference>
<dbReference type="Pfam" id="PF18081">
    <property type="entry name" value="FANC_SAP"/>
    <property type="match status" value="1"/>
</dbReference>
<accession>A0A1H1PJV7</accession>
<sequence length="548" mass="62396">MTMQLPDLPSDYYLRNFRTAMDWVATRYGDLLGEDESTFLAGFAQLPEPSQALLVRLVMRKGPHFRLSRLSYVEIGDIRTAAAALLDNGWLKNNHPLSIAEVCSLLRRHELVEHFAEKVPHRSIAKSELVVLLKMPCTAEQPLADWCPALTDTVLTLTVGDCCDRLRLMFFGNLNQDWSEFVLADLGVFRYEQVAFCSASRGFDCRQDVDDYLHLFRCREAFDNGEDVNAVLERVSGFQSANRQLRLRHHKLLFRMAQHLERSQDCEMALGLYRISAFPGARQRCVRVLEKLERFDEAWELVRNALEAPESDSERQLMLRAQTRLAGKLGKPRPPRVPTPTHGVLELVLARPDVGSVEYAVREHLAQPEAPVYYVENTLINGLFGLLFWDAIFAPLPGAFFHPFQAAPADLLDSDFRARRQALFAKGFAALEDGSHATQIRRAFREKCGIQSPFVFWGALDDALLDLALECLPARQLSACFHRLLDDIKANRSGMPDLIQFWPAEQRYRMIEVKGPGDRLQDNQRRWLAFCAVHDIPVDVCQVRWAGA</sequence>
<dbReference type="EC" id="3.1.4.1" evidence="5"/>
<dbReference type="AlphaFoldDB" id="A0A1H1PJV7"/>
<evidence type="ECO:0000256" key="5">
    <source>
        <dbReference type="ARBA" id="ARBA00012029"/>
    </source>
</evidence>
<evidence type="ECO:0000313" key="13">
    <source>
        <dbReference type="Proteomes" id="UP000243207"/>
    </source>
</evidence>
<evidence type="ECO:0000256" key="2">
    <source>
        <dbReference type="ARBA" id="ARBA00001936"/>
    </source>
</evidence>
<dbReference type="InterPro" id="IPR040603">
    <property type="entry name" value="FAN1_SAP_bact"/>
</dbReference>
<dbReference type="InterPro" id="IPR033315">
    <property type="entry name" value="Fan1-like"/>
</dbReference>
<dbReference type="PANTHER" id="PTHR15749">
    <property type="entry name" value="FANCONI-ASSOCIATED NUCLEASE 1"/>
    <property type="match status" value="1"/>
</dbReference>
<organism evidence="12 13">
    <name type="scientific">Halopseudomonas xinjiangensis</name>
    <dbReference type="NCBI Taxonomy" id="487184"/>
    <lineage>
        <taxon>Bacteria</taxon>
        <taxon>Pseudomonadati</taxon>
        <taxon>Pseudomonadota</taxon>
        <taxon>Gammaproteobacteria</taxon>
        <taxon>Pseudomonadales</taxon>
        <taxon>Pseudomonadaceae</taxon>
        <taxon>Halopseudomonas</taxon>
    </lineage>
</organism>
<evidence type="ECO:0000256" key="10">
    <source>
        <dbReference type="ARBA" id="ARBA00023211"/>
    </source>
</evidence>
<keyword evidence="8" id="KW-0378">Hydrolase</keyword>
<protein>
    <recommendedName>
        <fullName evidence="5">phosphodiesterase I</fullName>
        <ecNumber evidence="5">3.1.4.1</ecNumber>
    </recommendedName>
</protein>
<keyword evidence="7" id="KW-0479">Metal-binding</keyword>
<keyword evidence="10" id="KW-0464">Manganese</keyword>
<evidence type="ECO:0000256" key="3">
    <source>
        <dbReference type="ARBA" id="ARBA00001946"/>
    </source>
</evidence>
<reference evidence="13" key="1">
    <citation type="submission" date="2016-10" db="EMBL/GenBank/DDBJ databases">
        <authorList>
            <person name="Varghese N."/>
            <person name="Submissions S."/>
        </authorList>
    </citation>
    <scope>NUCLEOTIDE SEQUENCE [LARGE SCALE GENOMIC DNA]</scope>
    <source>
        <strain evidence="13">NRRL B-51270</strain>
    </source>
</reference>
<dbReference type="FunFam" id="3.40.1350.10:FF:000024">
    <property type="entry name" value="Fanconi-associated nuclease"/>
    <property type="match status" value="1"/>
</dbReference>
<dbReference type="InterPro" id="IPR014883">
    <property type="entry name" value="VRR_NUC"/>
</dbReference>
<keyword evidence="6" id="KW-0540">Nuclease</keyword>
<name>A0A1H1PJV7_9GAMM</name>
<evidence type="ECO:0000259" key="11">
    <source>
        <dbReference type="SMART" id="SM00990"/>
    </source>
</evidence>
<comment type="cofactor">
    <cofactor evidence="3">
        <name>Mg(2+)</name>
        <dbReference type="ChEBI" id="CHEBI:18420"/>
    </cofactor>
</comment>
<dbReference type="GO" id="GO:0004528">
    <property type="term" value="F:phosphodiesterase I activity"/>
    <property type="evidence" value="ECO:0007669"/>
    <property type="project" value="UniProtKB-EC"/>
</dbReference>
<dbReference type="Proteomes" id="UP000243207">
    <property type="component" value="Chromosome I"/>
</dbReference>
<dbReference type="GO" id="GO:0003676">
    <property type="term" value="F:nucleic acid binding"/>
    <property type="evidence" value="ECO:0007669"/>
    <property type="project" value="InterPro"/>
</dbReference>
<evidence type="ECO:0000256" key="8">
    <source>
        <dbReference type="ARBA" id="ARBA00022801"/>
    </source>
</evidence>
<dbReference type="PANTHER" id="PTHR15749:SF4">
    <property type="entry name" value="FANCONI-ASSOCIATED NUCLEASE 1"/>
    <property type="match status" value="1"/>
</dbReference>
<dbReference type="GO" id="GO:0036297">
    <property type="term" value="P:interstrand cross-link repair"/>
    <property type="evidence" value="ECO:0007669"/>
    <property type="project" value="InterPro"/>
</dbReference>
<dbReference type="GO" id="GO:0046872">
    <property type="term" value="F:metal ion binding"/>
    <property type="evidence" value="ECO:0007669"/>
    <property type="project" value="UniProtKB-KW"/>
</dbReference>